<dbReference type="RefSeq" id="XP_003022426.1">
    <property type="nucleotide sequence ID" value="XM_003022380.1"/>
</dbReference>
<keyword evidence="3" id="KW-1185">Reference proteome</keyword>
<evidence type="ECO:0000256" key="1">
    <source>
        <dbReference type="SAM" id="MobiDB-lite"/>
    </source>
</evidence>
<evidence type="ECO:0000313" key="3">
    <source>
        <dbReference type="Proteomes" id="UP000008383"/>
    </source>
</evidence>
<dbReference type="KEGG" id="tve:TRV_03490"/>
<evidence type="ECO:0000313" key="2">
    <source>
        <dbReference type="EMBL" id="EFE41808.1"/>
    </source>
</evidence>
<feature type="region of interest" description="Disordered" evidence="1">
    <location>
        <begin position="1"/>
        <end position="45"/>
    </location>
</feature>
<comment type="caution">
    <text evidence="2">The sequence shown here is derived from an EMBL/GenBank/DDBJ whole genome shotgun (WGS) entry which is preliminary data.</text>
</comment>
<reference evidence="3" key="1">
    <citation type="journal article" date="2011" name="Genome Biol.">
        <title>Comparative and functional genomics provide insights into the pathogenicity of dermatophytic fungi.</title>
        <authorList>
            <person name="Burmester A."/>
            <person name="Shelest E."/>
            <person name="Gloeckner G."/>
            <person name="Heddergott C."/>
            <person name="Schindler S."/>
            <person name="Staib P."/>
            <person name="Heidel A."/>
            <person name="Felder M."/>
            <person name="Petzold A."/>
            <person name="Szafranski K."/>
            <person name="Feuermann M."/>
            <person name="Pedruzzi I."/>
            <person name="Priebe S."/>
            <person name="Groth M."/>
            <person name="Winkler R."/>
            <person name="Li W."/>
            <person name="Kniemeyer O."/>
            <person name="Schroeckh V."/>
            <person name="Hertweck C."/>
            <person name="Hube B."/>
            <person name="White T.C."/>
            <person name="Platzer M."/>
            <person name="Guthke R."/>
            <person name="Heitman J."/>
            <person name="Woestemeyer J."/>
            <person name="Zipfel P.F."/>
            <person name="Monod M."/>
            <person name="Brakhage A.A."/>
        </authorList>
    </citation>
    <scope>NUCLEOTIDE SEQUENCE [LARGE SCALE GENOMIC DNA]</scope>
    <source>
        <strain evidence="3">HKI 0517</strain>
    </source>
</reference>
<organism evidence="2 3">
    <name type="scientific">Trichophyton verrucosum (strain HKI 0517)</name>
    <dbReference type="NCBI Taxonomy" id="663202"/>
    <lineage>
        <taxon>Eukaryota</taxon>
        <taxon>Fungi</taxon>
        <taxon>Dikarya</taxon>
        <taxon>Ascomycota</taxon>
        <taxon>Pezizomycotina</taxon>
        <taxon>Eurotiomycetes</taxon>
        <taxon>Eurotiomycetidae</taxon>
        <taxon>Onygenales</taxon>
        <taxon>Arthrodermataceae</taxon>
        <taxon>Trichophyton</taxon>
    </lineage>
</organism>
<proteinExistence type="predicted"/>
<accession>D4D8Q3</accession>
<dbReference type="HOGENOM" id="CLU_1011841_0_0_1"/>
<sequence>MLSWRKEDAGKQSRKARLEGLKEAGKAAGRGGGGRKSDRSVKSWTDGCTRRGRLSSVVVFVLFCCSPAAAAAGGRFCGRASDVTLGTTISVKKDVEVFFFCPLFDLDFFSSSSPAGQTSHPARLWSTVSFLFSSPVESTAVFFAGDSPDCTAGFITASGGGLLETRDGHAYARERERERGREDRPRGSFPFLQLRSKVREAEKKFLLAYPYTYGTNIRLWNHVEEKAVFLAVTSDVELALGLGYRLRIRESRDREDRIATQQERTS</sequence>
<dbReference type="AlphaFoldDB" id="D4D8Q3"/>
<dbReference type="GeneID" id="9580973"/>
<feature type="compositionally biased region" description="Basic and acidic residues" evidence="1">
    <location>
        <begin position="1"/>
        <end position="25"/>
    </location>
</feature>
<name>D4D8Q3_TRIVH</name>
<dbReference type="EMBL" id="ACYE01000180">
    <property type="protein sequence ID" value="EFE41808.1"/>
    <property type="molecule type" value="Genomic_DNA"/>
</dbReference>
<gene>
    <name evidence="2" type="ORF">TRV_03490</name>
</gene>
<dbReference type="Proteomes" id="UP000008383">
    <property type="component" value="Unassembled WGS sequence"/>
</dbReference>
<protein>
    <submittedName>
        <fullName evidence="2">Uncharacterized protein</fullName>
    </submittedName>
</protein>